<proteinExistence type="predicted"/>
<dbReference type="AlphaFoldDB" id="A0A4R5M086"/>
<gene>
    <name evidence="1" type="ORF">EYW47_34110</name>
</gene>
<accession>A0A4R5M086</accession>
<dbReference type="OrthoDB" id="9111042at2"/>
<dbReference type="EMBL" id="SMRP01000030">
    <property type="protein sequence ID" value="TDG18479.1"/>
    <property type="molecule type" value="Genomic_DNA"/>
</dbReference>
<reference evidence="1 2" key="1">
    <citation type="submission" date="2019-03" db="EMBL/GenBank/DDBJ databases">
        <title>Paraburkholderia sp. 4M-K11, isolated from subtropical forest soil.</title>
        <authorList>
            <person name="Gao Z.-H."/>
            <person name="Qiu L.-H."/>
        </authorList>
    </citation>
    <scope>NUCLEOTIDE SEQUENCE [LARGE SCALE GENOMIC DNA]</scope>
    <source>
        <strain evidence="1 2">4M-K11</strain>
    </source>
</reference>
<sequence length="460" mass="48047">MSYAPAYRLDTIPSGWSGASGYDATPLGWLYYNHPDWIAYGSDRNVMYEFGHTDYPVVDISNPDVQQYMFHSMAAKAGGYQALSLDNVSTQNIRNDSIYQVGHYTGTRAPCPAKLRPACGGTFVAQYASASDSKWTAANLAYLKYISAQAKAAGLATIANLSYQGGANFVAAANAVSGIIVENVPQQQGISAENSWYNGFMIDDLFEANLYNAENVTQKFYAAVSYLNGHDTSSITKAEEAYVTAWTLLTTQSAQNFLGAGKISSRAVESYPPSMGGYVDVTVTGTSSAGSPVVTGLSSSRSVSVGLNVTGAGIAANTSIAAVSGTTLTLSTPATASATTVTLNISGLPALPIGEPIAPPPAVNPYAATPTGVCGWVNGANAGVCSRQYSNGWVYMNPVCQYNGTSCSVASQAVTIPAAASGSWYDQFCNVVPAGRHTMKAATALVIAQGTPTQCPWPQP</sequence>
<comment type="caution">
    <text evidence="1">The sequence shown here is derived from an EMBL/GenBank/DDBJ whole genome shotgun (WGS) entry which is preliminary data.</text>
</comment>
<name>A0A4R5M086_9BURK</name>
<organism evidence="1 2">
    <name type="scientific">Paraburkholderia silviterrae</name>
    <dbReference type="NCBI Taxonomy" id="2528715"/>
    <lineage>
        <taxon>Bacteria</taxon>
        <taxon>Pseudomonadati</taxon>
        <taxon>Pseudomonadota</taxon>
        <taxon>Betaproteobacteria</taxon>
        <taxon>Burkholderiales</taxon>
        <taxon>Burkholderiaceae</taxon>
        <taxon>Paraburkholderia</taxon>
    </lineage>
</organism>
<protein>
    <submittedName>
        <fullName evidence="1">Uncharacterized protein</fullName>
    </submittedName>
</protein>
<dbReference type="Proteomes" id="UP000295722">
    <property type="component" value="Unassembled WGS sequence"/>
</dbReference>
<evidence type="ECO:0000313" key="1">
    <source>
        <dbReference type="EMBL" id="TDG18479.1"/>
    </source>
</evidence>
<dbReference type="RefSeq" id="WP_133199219.1">
    <property type="nucleotide sequence ID" value="NZ_JBHUCW010000028.1"/>
</dbReference>
<keyword evidence="2" id="KW-1185">Reference proteome</keyword>
<evidence type="ECO:0000313" key="2">
    <source>
        <dbReference type="Proteomes" id="UP000295722"/>
    </source>
</evidence>